<comment type="caution">
    <text evidence="6">The sequence shown here is derived from an EMBL/GenBank/DDBJ whole genome shotgun (WGS) entry which is preliminary data.</text>
</comment>
<evidence type="ECO:0000256" key="4">
    <source>
        <dbReference type="ARBA" id="ARBA00023239"/>
    </source>
</evidence>
<keyword evidence="2" id="KW-0732">Signal</keyword>
<dbReference type="RefSeq" id="WP_031391805.1">
    <property type="nucleotide sequence ID" value="NZ_JPNB01000002.1"/>
</dbReference>
<reference evidence="6 7" key="1">
    <citation type="submission" date="2019-03" db="EMBL/GenBank/DDBJ databases">
        <title>Genomic Encyclopedia of Type Strains, Phase IV (KMG-IV): sequencing the most valuable type-strain genomes for metagenomic binning, comparative biology and taxonomic classification.</title>
        <authorList>
            <person name="Goeker M."/>
        </authorList>
    </citation>
    <scope>NUCLEOTIDE SEQUENCE [LARGE SCALE GENOMIC DNA]</scope>
    <source>
        <strain evidence="6 7">DSM 100556</strain>
    </source>
</reference>
<name>A0A4R1QVM8_9FIRM</name>
<keyword evidence="7" id="KW-1185">Reference proteome</keyword>
<sequence length="607" mass="68712">MFFELAKEYRHPLIPFAPFAPITDRGAWDSLDAQWRKEAIGLGEKYLEFSFPYISASDFMDFSKTGNRVRFESKSFAKRLALSALVLAECAENKGRFTQDIINGIFSVCEESAWQLPAHNSYIRDCPQLPLPDTTAPVLDLFACETGAVLAAAYYLMRDPLDKISPFITKRILSELKHRIFTPYLNVHFWWMGNGNEPMNNWTIWCTQNVLLSAFLTDGNEDIRYDIFLKACKSTDYFLAEYGEDGCCDEGAQYYRHAGLCLFNTMEILNAITNGRFASLYEDTKIRNIASYILNVHIDDKYYVNFADCSPAAGRAGVREYLFARRTGNKAMAQFAADDFKKDLPASLLLSSENNLYYRLQNAFTAAGIRGCDTSLPLSRRDIFYPSTGLFIARDEQFCLAVKAGGNGDSHNHNDTGSFTVYKNGKPMFIDIGVESYTKKTFSSRRYEIWTMQSAYHNLPTVGGFMQKDGAEYKAKDVVYRMEKEVCDIEMDISGAYPPECGLLFYKRHAALYKGKYITIEDSFSVPLSQVVISLMTYEKPVASHLSDKNSPTVSIGSLGKMQIEGGSIYTIEEIPVADPRLKAVWEHEIYRILVLPDKNSLKILIS</sequence>
<evidence type="ECO:0000259" key="5">
    <source>
        <dbReference type="Pfam" id="PF07940"/>
    </source>
</evidence>
<evidence type="ECO:0000256" key="2">
    <source>
        <dbReference type="ARBA" id="ARBA00022729"/>
    </source>
</evidence>
<evidence type="ECO:0000256" key="1">
    <source>
        <dbReference type="ARBA" id="ARBA00004418"/>
    </source>
</evidence>
<dbReference type="AlphaFoldDB" id="A0A4R1QVM8"/>
<evidence type="ECO:0000313" key="7">
    <source>
        <dbReference type="Proteomes" id="UP000295718"/>
    </source>
</evidence>
<accession>A0A4R1QVM8</accession>
<evidence type="ECO:0000313" key="6">
    <source>
        <dbReference type="EMBL" id="TCL57191.1"/>
    </source>
</evidence>
<dbReference type="InterPro" id="IPR012480">
    <property type="entry name" value="Hepar_II_III_C"/>
</dbReference>
<dbReference type="GO" id="GO:0016829">
    <property type="term" value="F:lyase activity"/>
    <property type="evidence" value="ECO:0007669"/>
    <property type="project" value="UniProtKB-KW"/>
</dbReference>
<dbReference type="PANTHER" id="PTHR39210:SF1">
    <property type="entry name" value="HEPARIN-SULFATE LYASE"/>
    <property type="match status" value="1"/>
</dbReference>
<organism evidence="6 7">
    <name type="scientific">Kineothrix alysoides</name>
    <dbReference type="NCBI Taxonomy" id="1469948"/>
    <lineage>
        <taxon>Bacteria</taxon>
        <taxon>Bacillati</taxon>
        <taxon>Bacillota</taxon>
        <taxon>Clostridia</taxon>
        <taxon>Lachnospirales</taxon>
        <taxon>Lachnospiraceae</taxon>
        <taxon>Kineothrix</taxon>
    </lineage>
</organism>
<dbReference type="Proteomes" id="UP000295718">
    <property type="component" value="Unassembled WGS sequence"/>
</dbReference>
<dbReference type="InterPro" id="IPR008929">
    <property type="entry name" value="Chondroitin_lyas"/>
</dbReference>
<dbReference type="PANTHER" id="PTHR39210">
    <property type="entry name" value="HEPARIN-SULFATE LYASE"/>
    <property type="match status" value="1"/>
</dbReference>
<dbReference type="Gene3D" id="2.70.98.70">
    <property type="match status" value="1"/>
</dbReference>
<dbReference type="Pfam" id="PF07940">
    <property type="entry name" value="Hepar_II_III_C"/>
    <property type="match status" value="1"/>
</dbReference>
<dbReference type="Gene3D" id="1.50.10.100">
    <property type="entry name" value="Chondroitin AC/alginate lyase"/>
    <property type="match status" value="1"/>
</dbReference>
<feature type="domain" description="Heparinase II/III-like C-terminal" evidence="5">
    <location>
        <begin position="380"/>
        <end position="529"/>
    </location>
</feature>
<keyword evidence="3" id="KW-0574">Periplasm</keyword>
<comment type="subcellular location">
    <subcellularLocation>
        <location evidence="1">Periplasm</location>
    </subcellularLocation>
</comment>
<dbReference type="STRING" id="1469948.GCA_000732725_03161"/>
<keyword evidence="4" id="KW-0456">Lyase</keyword>
<dbReference type="GO" id="GO:0042597">
    <property type="term" value="C:periplasmic space"/>
    <property type="evidence" value="ECO:0007669"/>
    <property type="project" value="UniProtKB-SubCell"/>
</dbReference>
<protein>
    <submittedName>
        <fullName evidence="6">Heparinase II/III-like protein</fullName>
    </submittedName>
</protein>
<gene>
    <name evidence="6" type="ORF">EDD76_10953</name>
</gene>
<proteinExistence type="predicted"/>
<evidence type="ECO:0000256" key="3">
    <source>
        <dbReference type="ARBA" id="ARBA00022764"/>
    </source>
</evidence>
<dbReference type="OrthoDB" id="9793856at2"/>
<dbReference type="SUPFAM" id="SSF48230">
    <property type="entry name" value="Chondroitin AC/alginate lyase"/>
    <property type="match status" value="1"/>
</dbReference>
<dbReference type="EMBL" id="SLUO01000009">
    <property type="protein sequence ID" value="TCL57191.1"/>
    <property type="molecule type" value="Genomic_DNA"/>
</dbReference>